<organism evidence="1 2">
    <name type="scientific">Coregonus suidteri</name>
    <dbReference type="NCBI Taxonomy" id="861788"/>
    <lineage>
        <taxon>Eukaryota</taxon>
        <taxon>Metazoa</taxon>
        <taxon>Chordata</taxon>
        <taxon>Craniata</taxon>
        <taxon>Vertebrata</taxon>
        <taxon>Euteleostomi</taxon>
        <taxon>Actinopterygii</taxon>
        <taxon>Neopterygii</taxon>
        <taxon>Teleostei</taxon>
        <taxon>Protacanthopterygii</taxon>
        <taxon>Salmoniformes</taxon>
        <taxon>Salmonidae</taxon>
        <taxon>Coregoninae</taxon>
        <taxon>Coregonus</taxon>
    </lineage>
</organism>
<proteinExistence type="predicted"/>
<evidence type="ECO:0000313" key="2">
    <source>
        <dbReference type="Proteomes" id="UP001356427"/>
    </source>
</evidence>
<accession>A0AAN8M1E6</accession>
<dbReference type="Proteomes" id="UP001356427">
    <property type="component" value="Unassembled WGS sequence"/>
</dbReference>
<sequence>MSEAPVKKLKISASRRLALKTKLLKKTGVMVVAEKEEERLEREHTLSERVPPLKFFGLALVDLQLLSHPTVPHSLVQPFLHLKGLRQEGKHGGCTETKRKVQDLLSPTIGVEDQIADCSWPDARG</sequence>
<dbReference type="AlphaFoldDB" id="A0AAN8M1E6"/>
<dbReference type="EMBL" id="JAGTTL010000007">
    <property type="protein sequence ID" value="KAK6319824.1"/>
    <property type="molecule type" value="Genomic_DNA"/>
</dbReference>
<comment type="caution">
    <text evidence="1">The sequence shown here is derived from an EMBL/GenBank/DDBJ whole genome shotgun (WGS) entry which is preliminary data.</text>
</comment>
<name>A0AAN8M1E6_9TELE</name>
<protein>
    <submittedName>
        <fullName evidence="1">Uncharacterized protein</fullName>
    </submittedName>
</protein>
<gene>
    <name evidence="1" type="ORF">J4Q44_G00089310</name>
</gene>
<evidence type="ECO:0000313" key="1">
    <source>
        <dbReference type="EMBL" id="KAK6319824.1"/>
    </source>
</evidence>
<keyword evidence="2" id="KW-1185">Reference proteome</keyword>
<reference evidence="1 2" key="1">
    <citation type="submission" date="2021-04" db="EMBL/GenBank/DDBJ databases">
        <authorList>
            <person name="De Guttry C."/>
            <person name="Zahm M."/>
            <person name="Klopp C."/>
            <person name="Cabau C."/>
            <person name="Louis A."/>
            <person name="Berthelot C."/>
            <person name="Parey E."/>
            <person name="Roest Crollius H."/>
            <person name="Montfort J."/>
            <person name="Robinson-Rechavi M."/>
            <person name="Bucao C."/>
            <person name="Bouchez O."/>
            <person name="Gislard M."/>
            <person name="Lluch J."/>
            <person name="Milhes M."/>
            <person name="Lampietro C."/>
            <person name="Lopez Roques C."/>
            <person name="Donnadieu C."/>
            <person name="Braasch I."/>
            <person name="Desvignes T."/>
            <person name="Postlethwait J."/>
            <person name="Bobe J."/>
            <person name="Wedekind C."/>
            <person name="Guiguen Y."/>
        </authorList>
    </citation>
    <scope>NUCLEOTIDE SEQUENCE [LARGE SCALE GENOMIC DNA]</scope>
    <source>
        <strain evidence="1">Cs_M1</strain>
        <tissue evidence="1">Blood</tissue>
    </source>
</reference>
<dbReference type="SUPFAM" id="SSF90250">
    <property type="entry name" value="Troponin coil-coiled subunits"/>
    <property type="match status" value="1"/>
</dbReference>
<dbReference type="InterPro" id="IPR038077">
    <property type="entry name" value="Troponin_sf"/>
</dbReference>
<dbReference type="Gene3D" id="1.20.5.350">
    <property type="match status" value="1"/>
</dbReference>